<dbReference type="Proteomes" id="UP000076154">
    <property type="component" value="Unassembled WGS sequence"/>
</dbReference>
<protein>
    <submittedName>
        <fullName evidence="1">Uncharacterized protein</fullName>
    </submittedName>
</protein>
<comment type="caution">
    <text evidence="1">The sequence shown here is derived from an EMBL/GenBank/DDBJ whole genome shotgun (WGS) entry which is preliminary data.</text>
</comment>
<keyword evidence="2" id="KW-1185">Reference proteome</keyword>
<proteinExistence type="predicted"/>
<accession>A0A369J266</accession>
<dbReference type="InParanoid" id="A0A369J266"/>
<sequence>MINAPDLEVSNQPKWRKFLPTYSTLDNGTSLRTHQTTIFHLTTPPASPSHFAVPRPSSNAILSYSSPTHAPTTDLQSLCDDGSTDSATRTMSLLTPTPTRCSTWQPYIIEQEYMKNLLMNPGYDDYSIKDFAYVAKTWWQMELTADRRAETPPIKGSASSHLFKSNLFMNRPRHQ</sequence>
<dbReference type="EMBL" id="LUEZ02000184">
    <property type="protein sequence ID" value="RDB15240.1"/>
    <property type="molecule type" value="Genomic_DNA"/>
</dbReference>
<reference evidence="1" key="1">
    <citation type="submission" date="2018-04" db="EMBL/GenBank/DDBJ databases">
        <title>Whole genome sequencing of Hypsizygus marmoreus.</title>
        <authorList>
            <person name="Choi I.-G."/>
            <person name="Min B."/>
            <person name="Kim J.-G."/>
            <person name="Kim S."/>
            <person name="Oh Y.-L."/>
            <person name="Kong W.-S."/>
            <person name="Park H."/>
            <person name="Jeong J."/>
            <person name="Song E.-S."/>
        </authorList>
    </citation>
    <scope>NUCLEOTIDE SEQUENCE [LARGE SCALE GENOMIC DNA]</scope>
    <source>
        <strain evidence="1">51987-8</strain>
    </source>
</reference>
<organism evidence="1 2">
    <name type="scientific">Hypsizygus marmoreus</name>
    <name type="common">White beech mushroom</name>
    <name type="synonym">Agaricus marmoreus</name>
    <dbReference type="NCBI Taxonomy" id="39966"/>
    <lineage>
        <taxon>Eukaryota</taxon>
        <taxon>Fungi</taxon>
        <taxon>Dikarya</taxon>
        <taxon>Basidiomycota</taxon>
        <taxon>Agaricomycotina</taxon>
        <taxon>Agaricomycetes</taxon>
        <taxon>Agaricomycetidae</taxon>
        <taxon>Agaricales</taxon>
        <taxon>Tricholomatineae</taxon>
        <taxon>Lyophyllaceae</taxon>
        <taxon>Hypsizygus</taxon>
    </lineage>
</organism>
<dbReference type="OrthoDB" id="2848029at2759"/>
<evidence type="ECO:0000313" key="2">
    <source>
        <dbReference type="Proteomes" id="UP000076154"/>
    </source>
</evidence>
<dbReference type="AlphaFoldDB" id="A0A369J266"/>
<evidence type="ECO:0000313" key="1">
    <source>
        <dbReference type="EMBL" id="RDB15240.1"/>
    </source>
</evidence>
<name>A0A369J266_HYPMA</name>
<gene>
    <name evidence="1" type="ORF">Hypma_004743</name>
</gene>